<protein>
    <submittedName>
        <fullName evidence="8">Secretion system protein</fullName>
    </submittedName>
</protein>
<dbReference type="PANTHER" id="PTHR35007">
    <property type="entry name" value="INTEGRAL MEMBRANE PROTEIN-RELATED"/>
    <property type="match status" value="1"/>
</dbReference>
<evidence type="ECO:0000256" key="5">
    <source>
        <dbReference type="ARBA" id="ARBA00023136"/>
    </source>
</evidence>
<keyword evidence="2" id="KW-1003">Cell membrane</keyword>
<feature type="transmembrane region" description="Helical" evidence="6">
    <location>
        <begin position="6"/>
        <end position="27"/>
    </location>
</feature>
<keyword evidence="5 6" id="KW-0472">Membrane</keyword>
<evidence type="ECO:0000256" key="6">
    <source>
        <dbReference type="SAM" id="Phobius"/>
    </source>
</evidence>
<comment type="subcellular location">
    <subcellularLocation>
        <location evidence="1">Cell membrane</location>
        <topology evidence="1">Multi-pass membrane protein</topology>
    </subcellularLocation>
</comment>
<gene>
    <name evidence="8" type="ORF">B7Z70_14860</name>
</gene>
<dbReference type="PANTHER" id="PTHR35007:SF1">
    <property type="entry name" value="PILUS ASSEMBLY PROTEIN"/>
    <property type="match status" value="1"/>
</dbReference>
<dbReference type="Proteomes" id="UP000216779">
    <property type="component" value="Unassembled WGS sequence"/>
</dbReference>
<name>A0A257SGV5_9PROT</name>
<keyword evidence="3 6" id="KW-0812">Transmembrane</keyword>
<feature type="transmembrane region" description="Helical" evidence="6">
    <location>
        <begin position="255"/>
        <end position="275"/>
    </location>
</feature>
<dbReference type="InterPro" id="IPR018076">
    <property type="entry name" value="T2SS_GspF_dom"/>
</dbReference>
<evidence type="ECO:0000256" key="1">
    <source>
        <dbReference type="ARBA" id="ARBA00004651"/>
    </source>
</evidence>
<evidence type="ECO:0000313" key="8">
    <source>
        <dbReference type="EMBL" id="OYV72438.1"/>
    </source>
</evidence>
<evidence type="ECO:0000256" key="4">
    <source>
        <dbReference type="ARBA" id="ARBA00022989"/>
    </source>
</evidence>
<dbReference type="EMBL" id="NCBC01000859">
    <property type="protein sequence ID" value="OYV72438.1"/>
    <property type="molecule type" value="Genomic_DNA"/>
</dbReference>
<dbReference type="Gene3D" id="1.20.81.30">
    <property type="entry name" value="Type II secretion system (T2SS), domain F"/>
    <property type="match status" value="1"/>
</dbReference>
<dbReference type="Pfam" id="PF00482">
    <property type="entry name" value="T2SSF"/>
    <property type="match status" value="1"/>
</dbReference>
<dbReference type="InterPro" id="IPR042094">
    <property type="entry name" value="T2SS_GspF_sf"/>
</dbReference>
<reference evidence="8 9" key="1">
    <citation type="submission" date="2017-03" db="EMBL/GenBank/DDBJ databases">
        <title>Lifting the veil on microbial sulfur biogeochemistry in mining wastewaters.</title>
        <authorList>
            <person name="Kantor R.S."/>
            <person name="Colenbrander Nelson T."/>
            <person name="Marshall S."/>
            <person name="Bennett D."/>
            <person name="Apte S."/>
            <person name="Camacho D."/>
            <person name="Thomas B.C."/>
            <person name="Warren L.A."/>
            <person name="Banfield J.F."/>
        </authorList>
    </citation>
    <scope>NUCLEOTIDE SEQUENCE [LARGE SCALE GENOMIC DNA]</scope>
    <source>
        <strain evidence="8">21-59-9</strain>
    </source>
</reference>
<sequence length="283" mass="30989">MTKHGILGILVFLAVASLAFVAFLAIQQALVEGRVTFSRESRARLSELFIFADTDLLWKLNLAAVIVLPVIVWLVLGSPVLGGAMVVAIALLPRFALRWLKKRRLDQLHGQLPDALLMLASGLRGGANLQQAMEGLSRDLSPPISQELALVVREQRLGVAFEDAIDHLAQRVPSQDMQLVSSALRISREVGGNLADTVARLGDTIRKRLLMEQKIKALTSQGRLQGMVMTALPALIVLALLQIEPQAMGALFHTVRGWAVLAIAVIFEVLGYFWIRKIVSIEV</sequence>
<feature type="transmembrane region" description="Helical" evidence="6">
    <location>
        <begin position="80"/>
        <end position="97"/>
    </location>
</feature>
<comment type="caution">
    <text evidence="8">The sequence shown here is derived from an EMBL/GenBank/DDBJ whole genome shotgun (WGS) entry which is preliminary data.</text>
</comment>
<accession>A0A257SGV5</accession>
<organism evidence="8 9">
    <name type="scientific">Acidithiobacillus ferrivorans</name>
    <dbReference type="NCBI Taxonomy" id="160808"/>
    <lineage>
        <taxon>Bacteria</taxon>
        <taxon>Pseudomonadati</taxon>
        <taxon>Pseudomonadota</taxon>
        <taxon>Acidithiobacillia</taxon>
        <taxon>Acidithiobacillales</taxon>
        <taxon>Acidithiobacillaceae</taxon>
        <taxon>Acidithiobacillus</taxon>
    </lineage>
</organism>
<evidence type="ECO:0000256" key="2">
    <source>
        <dbReference type="ARBA" id="ARBA00022475"/>
    </source>
</evidence>
<feature type="domain" description="Type II secretion system protein GspF" evidence="7">
    <location>
        <begin position="116"/>
        <end position="241"/>
    </location>
</feature>
<evidence type="ECO:0000256" key="3">
    <source>
        <dbReference type="ARBA" id="ARBA00022692"/>
    </source>
</evidence>
<feature type="transmembrane region" description="Helical" evidence="6">
    <location>
        <begin position="224"/>
        <end position="243"/>
    </location>
</feature>
<evidence type="ECO:0000259" key="7">
    <source>
        <dbReference type="Pfam" id="PF00482"/>
    </source>
</evidence>
<keyword evidence="4 6" id="KW-1133">Transmembrane helix</keyword>
<proteinExistence type="predicted"/>
<dbReference type="GO" id="GO:0005886">
    <property type="term" value="C:plasma membrane"/>
    <property type="evidence" value="ECO:0007669"/>
    <property type="project" value="UniProtKB-SubCell"/>
</dbReference>
<dbReference type="AlphaFoldDB" id="A0A257SGV5"/>
<evidence type="ECO:0000313" key="9">
    <source>
        <dbReference type="Proteomes" id="UP000216779"/>
    </source>
</evidence>